<feature type="domain" description="Radical SAM core" evidence="4">
    <location>
        <begin position="90"/>
        <end position="327"/>
    </location>
</feature>
<gene>
    <name evidence="5" type="ORF">BTR14_12640</name>
</gene>
<dbReference type="InterPro" id="IPR040086">
    <property type="entry name" value="MJ0683-like"/>
</dbReference>
<dbReference type="Gene3D" id="3.80.30.30">
    <property type="match status" value="1"/>
</dbReference>
<dbReference type="SFLD" id="SFLDG01084">
    <property type="entry name" value="Uncharacterised_Radical_SAM_Su"/>
    <property type="match status" value="1"/>
</dbReference>
<keyword evidence="2" id="KW-0408">Iron</keyword>
<evidence type="ECO:0000256" key="3">
    <source>
        <dbReference type="ARBA" id="ARBA00023014"/>
    </source>
</evidence>
<dbReference type="CDD" id="cd01335">
    <property type="entry name" value="Radical_SAM"/>
    <property type="match status" value="1"/>
</dbReference>
<dbReference type="RefSeq" id="WP_081176432.1">
    <property type="nucleotide sequence ID" value="NZ_MSPX01000010.1"/>
</dbReference>
<sequence length="385" mass="43122">MNDLSDIRRGAFAPGNSTDVAEALLMETGLRVDETRRRGRGAGINASGRFEALSRESEDDGWNVLEELAPFKTEVQIEKPRTIISRNESPDIPFDRSVNPYRGCEHGCIYCFARPTHAYMGLSPGLDFEARLFAKPDAPRLLERELAKPGYKVRPIALGTNTDPYQPIEREWRIMRQILEVLKAADHPVMIVTKSALVTRDIDLLAPMAEKGLVKVGLSVTTLDRKLARLLEPRAATPALRLEAIRDLSSAGIPTSVLVAPIIPALNDHEIERILESAKTAGASEASYVLLRLPLEVSPLFRDWLLRHYPDRYRHVMSLVRSMRGGKDYDADFTKRMKGAGPYAWQIGRRFDMAAKRLELNLTRRALNCDLFVPPLGMGVQLSLL</sequence>
<dbReference type="Proteomes" id="UP000192652">
    <property type="component" value="Unassembled WGS sequence"/>
</dbReference>
<evidence type="ECO:0000313" key="6">
    <source>
        <dbReference type="Proteomes" id="UP000192652"/>
    </source>
</evidence>
<dbReference type="InterPro" id="IPR058240">
    <property type="entry name" value="rSAM_sf"/>
</dbReference>
<dbReference type="InterPro" id="IPR006638">
    <property type="entry name" value="Elp3/MiaA/NifB-like_rSAM"/>
</dbReference>
<dbReference type="SUPFAM" id="SSF102114">
    <property type="entry name" value="Radical SAM enzymes"/>
    <property type="match status" value="1"/>
</dbReference>
<accession>A0ABX3PD23</accession>
<dbReference type="NCBIfam" id="NF033668">
    <property type="entry name" value="rSAM_PA0069"/>
    <property type="match status" value="1"/>
</dbReference>
<protein>
    <submittedName>
        <fullName evidence="5">Radical SAM protein</fullName>
    </submittedName>
</protein>
<organism evidence="5 6">
    <name type="scientific">Xaviernesmea rhizosphaerae</name>
    <dbReference type="NCBI Taxonomy" id="1672749"/>
    <lineage>
        <taxon>Bacteria</taxon>
        <taxon>Pseudomonadati</taxon>
        <taxon>Pseudomonadota</taxon>
        <taxon>Alphaproteobacteria</taxon>
        <taxon>Hyphomicrobiales</taxon>
        <taxon>Rhizobiaceae</taxon>
        <taxon>Rhizobium/Agrobacterium group</taxon>
        <taxon>Xaviernesmea</taxon>
    </lineage>
</organism>
<dbReference type="SMART" id="SM00729">
    <property type="entry name" value="Elp3"/>
    <property type="match status" value="1"/>
</dbReference>
<keyword evidence="6" id="KW-1185">Reference proteome</keyword>
<evidence type="ECO:0000256" key="2">
    <source>
        <dbReference type="ARBA" id="ARBA00023004"/>
    </source>
</evidence>
<evidence type="ECO:0000256" key="1">
    <source>
        <dbReference type="ARBA" id="ARBA00022723"/>
    </source>
</evidence>
<dbReference type="EMBL" id="MSPX01000010">
    <property type="protein sequence ID" value="OQP85937.1"/>
    <property type="molecule type" value="Genomic_DNA"/>
</dbReference>
<evidence type="ECO:0000313" key="5">
    <source>
        <dbReference type="EMBL" id="OQP85937.1"/>
    </source>
</evidence>
<comment type="caution">
    <text evidence="5">The sequence shown here is derived from an EMBL/GenBank/DDBJ whole genome shotgun (WGS) entry which is preliminary data.</text>
</comment>
<dbReference type="InterPro" id="IPR007197">
    <property type="entry name" value="rSAM"/>
</dbReference>
<dbReference type="SFLD" id="SFLDS00029">
    <property type="entry name" value="Radical_SAM"/>
    <property type="match status" value="1"/>
</dbReference>
<keyword evidence="1" id="KW-0479">Metal-binding</keyword>
<keyword evidence="3" id="KW-0411">Iron-sulfur</keyword>
<evidence type="ECO:0000259" key="4">
    <source>
        <dbReference type="PROSITE" id="PS51918"/>
    </source>
</evidence>
<reference evidence="5 6" key="1">
    <citation type="journal article" date="2017" name="Antonie Van Leeuwenhoek">
        <title>Rhizobium rhizosphaerae sp. nov., a novel species isolated from rice rhizosphere.</title>
        <authorList>
            <person name="Zhao J.J."/>
            <person name="Zhang J."/>
            <person name="Zhang R.J."/>
            <person name="Zhang C.W."/>
            <person name="Yin H.Q."/>
            <person name="Zhang X.X."/>
        </authorList>
    </citation>
    <scope>NUCLEOTIDE SEQUENCE [LARGE SCALE GENOMIC DNA]</scope>
    <source>
        <strain evidence="5 6">RD15</strain>
    </source>
</reference>
<dbReference type="PROSITE" id="PS51918">
    <property type="entry name" value="RADICAL_SAM"/>
    <property type="match status" value="1"/>
</dbReference>
<proteinExistence type="predicted"/>
<dbReference type="PANTHER" id="PTHR43432">
    <property type="entry name" value="SLR0285 PROTEIN"/>
    <property type="match status" value="1"/>
</dbReference>
<name>A0ABX3PD23_9HYPH</name>
<dbReference type="Pfam" id="PF04055">
    <property type="entry name" value="Radical_SAM"/>
    <property type="match status" value="1"/>
</dbReference>
<dbReference type="PANTHER" id="PTHR43432:SF3">
    <property type="entry name" value="SLR0285 PROTEIN"/>
    <property type="match status" value="1"/>
</dbReference>